<comment type="caution">
    <text evidence="1">The sequence shown here is derived from an EMBL/GenBank/DDBJ whole genome shotgun (WGS) entry which is preliminary data.</text>
</comment>
<protein>
    <submittedName>
        <fullName evidence="1">Uncharacterized protein</fullName>
    </submittedName>
</protein>
<accession>A0A433Q6F3</accession>
<evidence type="ECO:0000313" key="2">
    <source>
        <dbReference type="Proteomes" id="UP000274822"/>
    </source>
</evidence>
<gene>
    <name evidence="1" type="ORF">BC938DRAFT_472291</name>
</gene>
<dbReference type="AlphaFoldDB" id="A0A433Q6F3"/>
<organism evidence="1 2">
    <name type="scientific">Jimgerdemannia flammicorona</name>
    <dbReference type="NCBI Taxonomy" id="994334"/>
    <lineage>
        <taxon>Eukaryota</taxon>
        <taxon>Fungi</taxon>
        <taxon>Fungi incertae sedis</taxon>
        <taxon>Mucoromycota</taxon>
        <taxon>Mucoromycotina</taxon>
        <taxon>Endogonomycetes</taxon>
        <taxon>Endogonales</taxon>
        <taxon>Endogonaceae</taxon>
        <taxon>Jimgerdemannia</taxon>
    </lineage>
</organism>
<sequence>MVGSTPRQQRSGATTW</sequence>
<dbReference type="Proteomes" id="UP000274822">
    <property type="component" value="Unassembled WGS sequence"/>
</dbReference>
<proteinExistence type="predicted"/>
<reference evidence="1 2" key="1">
    <citation type="journal article" date="2018" name="New Phytol.">
        <title>Phylogenomics of Endogonaceae and evolution of mycorrhizas within Mucoromycota.</title>
        <authorList>
            <person name="Chang Y."/>
            <person name="Desiro A."/>
            <person name="Na H."/>
            <person name="Sandor L."/>
            <person name="Lipzen A."/>
            <person name="Clum A."/>
            <person name="Barry K."/>
            <person name="Grigoriev I.V."/>
            <person name="Martin F.M."/>
            <person name="Stajich J.E."/>
            <person name="Smith M.E."/>
            <person name="Bonito G."/>
            <person name="Spatafora J.W."/>
        </authorList>
    </citation>
    <scope>NUCLEOTIDE SEQUENCE [LARGE SCALE GENOMIC DNA]</scope>
    <source>
        <strain evidence="1 2">AD002</strain>
    </source>
</reference>
<evidence type="ECO:0000313" key="1">
    <source>
        <dbReference type="EMBL" id="RUS25356.1"/>
    </source>
</evidence>
<dbReference type="EMBL" id="RBNJ01013227">
    <property type="protein sequence ID" value="RUS25356.1"/>
    <property type="molecule type" value="Genomic_DNA"/>
</dbReference>
<keyword evidence="2" id="KW-1185">Reference proteome</keyword>
<name>A0A433Q6F3_9FUNG</name>